<gene>
    <name evidence="11" type="ORF">KHA99_19325</name>
</gene>
<keyword evidence="6 11" id="KW-0418">Kinase</keyword>
<evidence type="ECO:0000256" key="4">
    <source>
        <dbReference type="ARBA" id="ARBA00022679"/>
    </source>
</evidence>
<evidence type="ECO:0000256" key="3">
    <source>
        <dbReference type="ARBA" id="ARBA00022553"/>
    </source>
</evidence>
<keyword evidence="8" id="KW-0902">Two-component regulatory system</keyword>
<dbReference type="GO" id="GO:0005524">
    <property type="term" value="F:ATP binding"/>
    <property type="evidence" value="ECO:0007669"/>
    <property type="project" value="UniProtKB-KW"/>
</dbReference>
<reference evidence="11" key="1">
    <citation type="submission" date="2021-05" db="EMBL/GenBank/DDBJ databases">
        <title>Novel Bacillus species.</title>
        <authorList>
            <person name="Liu G."/>
        </authorList>
    </citation>
    <scope>NUCLEOTIDE SEQUENCE</scope>
    <source>
        <strain evidence="11">FJAT-49825</strain>
    </source>
</reference>
<evidence type="ECO:0000256" key="2">
    <source>
        <dbReference type="ARBA" id="ARBA00012438"/>
    </source>
</evidence>
<name>A0A942YW04_9BACI</name>
<dbReference type="EC" id="2.7.13.3" evidence="2"/>
<keyword evidence="9" id="KW-0812">Transmembrane</keyword>
<evidence type="ECO:0000256" key="9">
    <source>
        <dbReference type="SAM" id="Phobius"/>
    </source>
</evidence>
<feature type="transmembrane region" description="Helical" evidence="9">
    <location>
        <begin position="139"/>
        <end position="159"/>
    </location>
</feature>
<accession>A0A942YW04</accession>
<dbReference type="RefSeq" id="WP_213119135.1">
    <property type="nucleotide sequence ID" value="NZ_JAGYPF010000004.1"/>
</dbReference>
<dbReference type="InterPro" id="IPR050482">
    <property type="entry name" value="Sensor_HK_TwoCompSys"/>
</dbReference>
<keyword evidence="4" id="KW-0808">Transferase</keyword>
<dbReference type="CDD" id="cd16917">
    <property type="entry name" value="HATPase_UhpB-NarQ-NarX-like"/>
    <property type="match status" value="1"/>
</dbReference>
<evidence type="ECO:0000256" key="1">
    <source>
        <dbReference type="ARBA" id="ARBA00000085"/>
    </source>
</evidence>
<feature type="transmembrane region" description="Helical" evidence="9">
    <location>
        <begin position="93"/>
        <end position="109"/>
    </location>
</feature>
<dbReference type="GO" id="GO:0016020">
    <property type="term" value="C:membrane"/>
    <property type="evidence" value="ECO:0007669"/>
    <property type="project" value="InterPro"/>
</dbReference>
<evidence type="ECO:0000313" key="12">
    <source>
        <dbReference type="Proteomes" id="UP000679749"/>
    </source>
</evidence>
<dbReference type="Pfam" id="PF07730">
    <property type="entry name" value="HisKA_3"/>
    <property type="match status" value="1"/>
</dbReference>
<feature type="domain" description="Signal transduction histidine kinase subgroup 3 dimerisation and phosphoacceptor" evidence="10">
    <location>
        <begin position="201"/>
        <end position="266"/>
    </location>
</feature>
<keyword evidence="12" id="KW-1185">Reference proteome</keyword>
<comment type="catalytic activity">
    <reaction evidence="1">
        <text>ATP + protein L-histidine = ADP + protein N-phospho-L-histidine.</text>
        <dbReference type="EC" id="2.7.13.3"/>
    </reaction>
</comment>
<dbReference type="InterPro" id="IPR036890">
    <property type="entry name" value="HATPase_C_sf"/>
</dbReference>
<evidence type="ECO:0000256" key="6">
    <source>
        <dbReference type="ARBA" id="ARBA00022777"/>
    </source>
</evidence>
<dbReference type="Proteomes" id="UP000679749">
    <property type="component" value="Unassembled WGS sequence"/>
</dbReference>
<dbReference type="Gene3D" id="1.20.5.1930">
    <property type="match status" value="1"/>
</dbReference>
<dbReference type="GO" id="GO:0046983">
    <property type="term" value="F:protein dimerization activity"/>
    <property type="evidence" value="ECO:0007669"/>
    <property type="project" value="InterPro"/>
</dbReference>
<dbReference type="Gene3D" id="3.30.565.10">
    <property type="entry name" value="Histidine kinase-like ATPase, C-terminal domain"/>
    <property type="match status" value="1"/>
</dbReference>
<protein>
    <recommendedName>
        <fullName evidence="2">histidine kinase</fullName>
        <ecNumber evidence="2">2.7.13.3</ecNumber>
    </recommendedName>
</protein>
<feature type="transmembrane region" description="Helical" evidence="9">
    <location>
        <begin position="9"/>
        <end position="31"/>
    </location>
</feature>
<dbReference type="PANTHER" id="PTHR24421:SF10">
    <property type="entry name" value="NITRATE_NITRITE SENSOR PROTEIN NARQ"/>
    <property type="match status" value="1"/>
</dbReference>
<keyword evidence="9" id="KW-0472">Membrane</keyword>
<evidence type="ECO:0000256" key="7">
    <source>
        <dbReference type="ARBA" id="ARBA00022840"/>
    </source>
</evidence>
<dbReference type="AlphaFoldDB" id="A0A942YW04"/>
<sequence>MKKTDHDWIWVDWFIFFLRLCWYLSGILYFYLHMEDLGGKSFFLFVGILTVSYIVPHIFWRPGYKDPVFYPIAELIVAGGASIYFNIVSQLDLGASMVLMPILMIGFLATKQTAKWTYPLFFLGLPIPRLWTMDTVDYFLQYIDIFIFFGFGACFNYVIQSRQKTKRIIEENHKQYQLIQEQYRVLQQYAEQIEKVTLLQERNRLAQELHDTIGHHFTSVTVGLDAISYLLETDVDKAKQKIEMLANVSRKGLEDIRKNIHQIAPAENDEPLSFLLHQIADNFKKNTDTDVQFHMKGKEFSISKNIKLVFIRCLQEALTNAKRHGGASEIIIDYIFSNSEIVLIIENNGTPIDALHPGFGITAMKERIGELQGNLEISSGEHCGVKLTITVPIKGVA</sequence>
<dbReference type="InterPro" id="IPR011712">
    <property type="entry name" value="Sig_transdc_His_kin_sub3_dim/P"/>
</dbReference>
<evidence type="ECO:0000256" key="5">
    <source>
        <dbReference type="ARBA" id="ARBA00022741"/>
    </source>
</evidence>
<feature type="transmembrane region" description="Helical" evidence="9">
    <location>
        <begin position="37"/>
        <end position="56"/>
    </location>
</feature>
<feature type="transmembrane region" description="Helical" evidence="9">
    <location>
        <begin position="68"/>
        <end position="87"/>
    </location>
</feature>
<organism evidence="11 12">
    <name type="scientific">Neobacillus rhizophilus</name>
    <dbReference type="NCBI Taxonomy" id="2833579"/>
    <lineage>
        <taxon>Bacteria</taxon>
        <taxon>Bacillati</taxon>
        <taxon>Bacillota</taxon>
        <taxon>Bacilli</taxon>
        <taxon>Bacillales</taxon>
        <taxon>Bacillaceae</taxon>
        <taxon>Neobacillus</taxon>
    </lineage>
</organism>
<dbReference type="EMBL" id="JAGYPF010000004">
    <property type="protein sequence ID" value="MBS4214604.1"/>
    <property type="molecule type" value="Genomic_DNA"/>
</dbReference>
<dbReference type="SUPFAM" id="SSF55874">
    <property type="entry name" value="ATPase domain of HSP90 chaperone/DNA topoisomerase II/histidine kinase"/>
    <property type="match status" value="1"/>
</dbReference>
<dbReference type="PANTHER" id="PTHR24421">
    <property type="entry name" value="NITRATE/NITRITE SENSOR PROTEIN NARX-RELATED"/>
    <property type="match status" value="1"/>
</dbReference>
<proteinExistence type="predicted"/>
<dbReference type="GO" id="GO:0000155">
    <property type="term" value="F:phosphorelay sensor kinase activity"/>
    <property type="evidence" value="ECO:0007669"/>
    <property type="project" value="InterPro"/>
</dbReference>
<keyword evidence="3" id="KW-0597">Phosphoprotein</keyword>
<evidence type="ECO:0000313" key="11">
    <source>
        <dbReference type="EMBL" id="MBS4214604.1"/>
    </source>
</evidence>
<evidence type="ECO:0000259" key="10">
    <source>
        <dbReference type="Pfam" id="PF07730"/>
    </source>
</evidence>
<keyword evidence="7" id="KW-0067">ATP-binding</keyword>
<keyword evidence="5" id="KW-0547">Nucleotide-binding</keyword>
<keyword evidence="9" id="KW-1133">Transmembrane helix</keyword>
<comment type="caution">
    <text evidence="11">The sequence shown here is derived from an EMBL/GenBank/DDBJ whole genome shotgun (WGS) entry which is preliminary data.</text>
</comment>
<evidence type="ECO:0000256" key="8">
    <source>
        <dbReference type="ARBA" id="ARBA00023012"/>
    </source>
</evidence>